<evidence type="ECO:0000313" key="1">
    <source>
        <dbReference type="EMBL" id="ACF68602.1"/>
    </source>
</evidence>
<dbReference type="Proteomes" id="UP000001866">
    <property type="component" value="Chromosome"/>
</dbReference>
<dbReference type="KEGG" id="seh:SeHA_C4358"/>
<dbReference type="EMBL" id="CP001120">
    <property type="protein sequence ID" value="ACF68602.1"/>
    <property type="molecule type" value="Genomic_DNA"/>
</dbReference>
<proteinExistence type="predicted"/>
<sequence>MTTVKIDNSHATTLSFASRSPAHFSQAARFLNDITTIWMLSHKNLKLMVFILIEQFFNIFSKEFRFYKLHIPYAIGL</sequence>
<protein>
    <submittedName>
        <fullName evidence="1">Uncharacterized protein</fullName>
    </submittedName>
</protein>
<organism evidence="1 2">
    <name type="scientific">Salmonella heidelberg (strain SL476)</name>
    <dbReference type="NCBI Taxonomy" id="454169"/>
    <lineage>
        <taxon>Bacteria</taxon>
        <taxon>Pseudomonadati</taxon>
        <taxon>Pseudomonadota</taxon>
        <taxon>Gammaproteobacteria</taxon>
        <taxon>Enterobacterales</taxon>
        <taxon>Enterobacteriaceae</taxon>
        <taxon>Salmonella</taxon>
    </lineage>
</organism>
<name>A0A6C6ZPS9_SALHS</name>
<gene>
    <name evidence="1" type="ordered locus">SeHA_C4358</name>
</gene>
<dbReference type="AlphaFoldDB" id="A0A6C6ZPS9"/>
<reference evidence="1 2" key="1">
    <citation type="journal article" date="2011" name="J. Bacteriol.">
        <title>Comparative genomics of 28 Salmonella enterica isolates: evidence for CRISPR-mediated adaptive sublineage evolution.</title>
        <authorList>
            <person name="Fricke W.F."/>
            <person name="Mammel M.K."/>
            <person name="McDermott P.F."/>
            <person name="Tartera C."/>
            <person name="White D.G."/>
            <person name="Leclerc J.E."/>
            <person name="Ravel J."/>
            <person name="Cebula T.A."/>
        </authorList>
    </citation>
    <scope>NUCLEOTIDE SEQUENCE [LARGE SCALE GENOMIC DNA]</scope>
    <source>
        <strain evidence="1 2">SL476</strain>
    </source>
</reference>
<accession>A0A6C6ZPS9</accession>
<evidence type="ECO:0000313" key="2">
    <source>
        <dbReference type="Proteomes" id="UP000001866"/>
    </source>
</evidence>